<evidence type="ECO:0000256" key="9">
    <source>
        <dbReference type="ARBA" id="ARBA00023098"/>
    </source>
</evidence>
<organism evidence="17 18">
    <name type="scientific">Catenovulum sediminis</name>
    <dbReference type="NCBI Taxonomy" id="1740262"/>
    <lineage>
        <taxon>Bacteria</taxon>
        <taxon>Pseudomonadati</taxon>
        <taxon>Pseudomonadota</taxon>
        <taxon>Gammaproteobacteria</taxon>
        <taxon>Alteromonadales</taxon>
        <taxon>Alteromonadaceae</taxon>
        <taxon>Catenovulum</taxon>
    </lineage>
</organism>
<dbReference type="SUPFAM" id="SSF48179">
    <property type="entry name" value="6-phosphogluconate dehydrogenase C-terminal domain-like"/>
    <property type="match status" value="2"/>
</dbReference>
<dbReference type="PROSITE" id="PS00166">
    <property type="entry name" value="ENOYL_COA_HYDRATASE"/>
    <property type="match status" value="1"/>
</dbReference>
<name>A0ABV1RD81_9ALTE</name>
<dbReference type="Pfam" id="PF02737">
    <property type="entry name" value="3HCDH_N"/>
    <property type="match status" value="1"/>
</dbReference>
<dbReference type="RefSeq" id="WP_350400674.1">
    <property type="nucleotide sequence ID" value="NZ_JBELOE010000076.1"/>
</dbReference>
<evidence type="ECO:0000256" key="7">
    <source>
        <dbReference type="ARBA" id="ARBA00023002"/>
    </source>
</evidence>
<keyword evidence="18" id="KW-1185">Reference proteome</keyword>
<dbReference type="PROSITE" id="PS00067">
    <property type="entry name" value="3HCDH"/>
    <property type="match status" value="1"/>
</dbReference>
<dbReference type="CDD" id="cd06558">
    <property type="entry name" value="crotonase-like"/>
    <property type="match status" value="1"/>
</dbReference>
<comment type="similarity">
    <text evidence="2">In the central section; belongs to the 3-hydroxyacyl-CoA dehydrogenase family.</text>
</comment>
<sequence>MIYQGTNLTLQPLDNGLAELVLDAEGSVNKFDKATLESFHHAIEAAKTAKLNGLLITSRKAAFIVGADITEFLEKFSLPISELAGWLREATNIFDKLEDLPFPTVSAINGFALGGGCEAILATDFRIADNTAKIGLPEVKLGIMPGFGGTVRMSRLLGADNAMELITTGKELNADKALKLGLVDAVVEPQSLRRAGLDCLHKAVAGDFDWRARRQIKLAPLKLDNTESAMSFSLAKAMVAQQAGQHYPAPMMAVKTIEQGASLHRDEAMRIENQNFVQLTQTPQAQALVGLFLADQKVKALGKLHTKSAAPISQVGVLGAGIMGGGIAYQAAYKGTAVVLKDIQPNALDLGMAEAAKLLLKANERKKIDNKQVTQILTRIKPTLEDSALHDCDIIIEAVVENKNIKAQVLQNTETQVRKNCILASNTSTISITELSQSLIDPSRFCGMHFFNPVPKMPLVEVIRGAKTSEETISSVVSFAKQMGKTPIVVNDCPGFFVNRVLFPYLAAFNQLLVDGAYFQQVDKIMERQFGWPMGPAYLLDVIGIDTAFHAQGVMAEGFPKRMPMPTLNVLQALHQNKSFGQKSGTGFYQYSKDKKGKLQKQAASFVDSHLAEYNVQKQTLNEQDIIDRLMLPMINECVLCLEEGIVASPEEADMALIYGLGFPPFRGGVFRMLQQTGLSKIVENAKRFEHLGPLYHLSEDFKDKAAQQKNYLIK</sequence>
<dbReference type="InterPro" id="IPR006180">
    <property type="entry name" value="3-OHacyl-CoA_DH_CS"/>
</dbReference>
<dbReference type="NCBIfam" id="TIGR02437">
    <property type="entry name" value="FadB"/>
    <property type="match status" value="1"/>
</dbReference>
<dbReference type="PANTHER" id="PTHR43612">
    <property type="entry name" value="TRIFUNCTIONAL ENZYME SUBUNIT ALPHA"/>
    <property type="match status" value="1"/>
</dbReference>
<dbReference type="PANTHER" id="PTHR43612:SF3">
    <property type="entry name" value="TRIFUNCTIONAL ENZYME SUBUNIT ALPHA, MITOCHONDRIAL"/>
    <property type="match status" value="1"/>
</dbReference>
<evidence type="ECO:0000256" key="14">
    <source>
        <dbReference type="RuleBase" id="RU003707"/>
    </source>
</evidence>
<evidence type="ECO:0000259" key="16">
    <source>
        <dbReference type="Pfam" id="PF02737"/>
    </source>
</evidence>
<dbReference type="Gene3D" id="1.10.1040.50">
    <property type="match status" value="1"/>
</dbReference>
<feature type="domain" description="3-hydroxyacyl-CoA dehydrogenase C-terminal" evidence="15">
    <location>
        <begin position="626"/>
        <end position="687"/>
    </location>
</feature>
<dbReference type="InterPro" id="IPR029045">
    <property type="entry name" value="ClpP/crotonase-like_dom_sf"/>
</dbReference>
<evidence type="ECO:0000256" key="13">
    <source>
        <dbReference type="ARBA" id="ARBA00049556"/>
    </source>
</evidence>
<dbReference type="Gene3D" id="3.40.50.720">
    <property type="entry name" value="NAD(P)-binding Rossmann-like Domain"/>
    <property type="match status" value="1"/>
</dbReference>
<dbReference type="InterPro" id="IPR008927">
    <property type="entry name" value="6-PGluconate_DH-like_C_sf"/>
</dbReference>
<comment type="similarity">
    <text evidence="3">In the N-terminal section; belongs to the enoyl-CoA hydratase/isomerase family.</text>
</comment>
<keyword evidence="6" id="KW-0442">Lipid degradation</keyword>
<comment type="caution">
    <text evidence="17">The sequence shown here is derived from an EMBL/GenBank/DDBJ whole genome shotgun (WGS) entry which is preliminary data.</text>
</comment>
<feature type="domain" description="3-hydroxyacyl-CoA dehydrogenase C-terminal" evidence="15">
    <location>
        <begin position="495"/>
        <end position="591"/>
    </location>
</feature>
<dbReference type="SUPFAM" id="SSF52096">
    <property type="entry name" value="ClpP/crotonase"/>
    <property type="match status" value="1"/>
</dbReference>
<keyword evidence="11" id="KW-0456">Lyase</keyword>
<evidence type="ECO:0000256" key="12">
    <source>
        <dbReference type="ARBA" id="ARBA00023268"/>
    </source>
</evidence>
<dbReference type="Pfam" id="PF00725">
    <property type="entry name" value="3HCDH"/>
    <property type="match status" value="2"/>
</dbReference>
<evidence type="ECO:0000256" key="5">
    <source>
        <dbReference type="ARBA" id="ARBA00022832"/>
    </source>
</evidence>
<keyword evidence="12" id="KW-0511">Multifunctional enzyme</keyword>
<evidence type="ECO:0000259" key="15">
    <source>
        <dbReference type="Pfam" id="PF00725"/>
    </source>
</evidence>
<gene>
    <name evidence="17" type="primary">fadB</name>
    <name evidence="17" type="ORF">ABS311_03105</name>
</gene>
<evidence type="ECO:0000256" key="11">
    <source>
        <dbReference type="ARBA" id="ARBA00023239"/>
    </source>
</evidence>
<dbReference type="SUPFAM" id="SSF51735">
    <property type="entry name" value="NAD(P)-binding Rossmann-fold domains"/>
    <property type="match status" value="1"/>
</dbReference>
<feature type="domain" description="3-hydroxyacyl-CoA dehydrogenase NAD binding" evidence="16">
    <location>
        <begin position="314"/>
        <end position="493"/>
    </location>
</feature>
<dbReference type="NCBIfam" id="NF008727">
    <property type="entry name" value="PRK11730.1"/>
    <property type="match status" value="1"/>
</dbReference>
<evidence type="ECO:0000256" key="2">
    <source>
        <dbReference type="ARBA" id="ARBA00007005"/>
    </source>
</evidence>
<dbReference type="InterPro" id="IPR050136">
    <property type="entry name" value="FA_oxidation_alpha_subunit"/>
</dbReference>
<dbReference type="Proteomes" id="UP001467690">
    <property type="component" value="Unassembled WGS sequence"/>
</dbReference>
<keyword evidence="9" id="KW-0443">Lipid metabolism</keyword>
<dbReference type="InterPro" id="IPR012799">
    <property type="entry name" value="FadB"/>
</dbReference>
<keyword evidence="8" id="KW-0520">NAD</keyword>
<proteinExistence type="inferred from homology"/>
<evidence type="ECO:0000313" key="17">
    <source>
        <dbReference type="EMBL" id="MER2490869.1"/>
    </source>
</evidence>
<dbReference type="Gene3D" id="3.90.226.10">
    <property type="entry name" value="2-enoyl-CoA Hydratase, Chain A, domain 1"/>
    <property type="match status" value="1"/>
</dbReference>
<dbReference type="InterPro" id="IPR006176">
    <property type="entry name" value="3-OHacyl-CoA_DH_NAD-bd"/>
</dbReference>
<dbReference type="EC" id="4.2.1.17" evidence="4"/>
<dbReference type="InterPro" id="IPR001753">
    <property type="entry name" value="Enoyl-CoA_hydra/iso"/>
</dbReference>
<comment type="catalytic activity">
    <reaction evidence="13">
        <text>a (3S)-3-hydroxyacyl-CoA + NAD(+) = a 3-oxoacyl-CoA + NADH + H(+)</text>
        <dbReference type="Rhea" id="RHEA:22432"/>
        <dbReference type="ChEBI" id="CHEBI:15378"/>
        <dbReference type="ChEBI" id="CHEBI:57318"/>
        <dbReference type="ChEBI" id="CHEBI:57540"/>
        <dbReference type="ChEBI" id="CHEBI:57945"/>
        <dbReference type="ChEBI" id="CHEBI:90726"/>
        <dbReference type="EC" id="1.1.1.35"/>
    </reaction>
</comment>
<evidence type="ECO:0000256" key="10">
    <source>
        <dbReference type="ARBA" id="ARBA00023235"/>
    </source>
</evidence>
<dbReference type="InterPro" id="IPR036291">
    <property type="entry name" value="NAD(P)-bd_dom_sf"/>
</dbReference>
<evidence type="ECO:0000256" key="6">
    <source>
        <dbReference type="ARBA" id="ARBA00022963"/>
    </source>
</evidence>
<protein>
    <recommendedName>
        <fullName evidence="4">enoyl-CoA hydratase</fullName>
        <ecNumber evidence="4">4.2.1.17</ecNumber>
    </recommendedName>
</protein>
<comment type="pathway">
    <text evidence="1">Lipid metabolism; fatty acid beta-oxidation.</text>
</comment>
<keyword evidence="5" id="KW-0276">Fatty acid metabolism</keyword>
<dbReference type="InterPro" id="IPR018376">
    <property type="entry name" value="Enoyl-CoA_hyd/isom_CS"/>
</dbReference>
<evidence type="ECO:0000256" key="4">
    <source>
        <dbReference type="ARBA" id="ARBA00012076"/>
    </source>
</evidence>
<reference evidence="17 18" key="1">
    <citation type="submission" date="2024-06" db="EMBL/GenBank/DDBJ databases">
        <authorList>
            <person name="Chen R.Y."/>
        </authorList>
    </citation>
    <scope>NUCLEOTIDE SEQUENCE [LARGE SCALE GENOMIC DNA]</scope>
    <source>
        <strain evidence="17 18">D2</strain>
    </source>
</reference>
<keyword evidence="10" id="KW-0413">Isomerase</keyword>
<evidence type="ECO:0000256" key="8">
    <source>
        <dbReference type="ARBA" id="ARBA00023027"/>
    </source>
</evidence>
<evidence type="ECO:0000256" key="3">
    <source>
        <dbReference type="ARBA" id="ARBA00008750"/>
    </source>
</evidence>
<comment type="similarity">
    <text evidence="14">Belongs to the enoyl-CoA hydratase/isomerase family.</text>
</comment>
<dbReference type="InterPro" id="IPR006108">
    <property type="entry name" value="3HC_DH_C"/>
</dbReference>
<accession>A0ABV1RD81</accession>
<dbReference type="Pfam" id="PF00378">
    <property type="entry name" value="ECH_1"/>
    <property type="match status" value="1"/>
</dbReference>
<evidence type="ECO:0000256" key="1">
    <source>
        <dbReference type="ARBA" id="ARBA00005005"/>
    </source>
</evidence>
<keyword evidence="7" id="KW-0560">Oxidoreductase</keyword>
<dbReference type="EMBL" id="JBELOE010000076">
    <property type="protein sequence ID" value="MER2490869.1"/>
    <property type="molecule type" value="Genomic_DNA"/>
</dbReference>
<evidence type="ECO:0000313" key="18">
    <source>
        <dbReference type="Proteomes" id="UP001467690"/>
    </source>
</evidence>